<comment type="subunit">
    <text evidence="6">Homotrimer.</text>
</comment>
<keyword evidence="8" id="KW-1185">Reference proteome</keyword>
<evidence type="ECO:0000313" key="7">
    <source>
        <dbReference type="EMBL" id="SES87217.1"/>
    </source>
</evidence>
<evidence type="ECO:0000256" key="4">
    <source>
        <dbReference type="ARBA" id="ARBA00023239"/>
    </source>
</evidence>
<dbReference type="EMBL" id="FOHU01000002">
    <property type="protein sequence ID" value="SES87217.1"/>
    <property type="molecule type" value="Genomic_DNA"/>
</dbReference>
<dbReference type="Pfam" id="PF04227">
    <property type="entry name" value="Indigoidine_A"/>
    <property type="match status" value="1"/>
</dbReference>
<accession>A0A1H9ZZG9</accession>
<dbReference type="GO" id="GO:0016798">
    <property type="term" value="F:hydrolase activity, acting on glycosyl bonds"/>
    <property type="evidence" value="ECO:0007669"/>
    <property type="project" value="UniProtKB-KW"/>
</dbReference>
<dbReference type="AlphaFoldDB" id="A0A1H9ZZG9"/>
<feature type="binding site" evidence="6">
    <location>
        <position position="89"/>
    </location>
    <ligand>
        <name>substrate</name>
    </ligand>
</feature>
<feature type="binding site" evidence="6">
    <location>
        <position position="109"/>
    </location>
    <ligand>
        <name>substrate</name>
    </ligand>
</feature>
<evidence type="ECO:0000256" key="2">
    <source>
        <dbReference type="ARBA" id="ARBA00022801"/>
    </source>
</evidence>
<sequence>MKNIENYLSLSPEVARAKAEGLPLVALESTIISHGMPYPDNIHTAKTVENIIREAGAVPATIAILEGKIKVGLTEKELEVLGQAKNVAKVSRRDLPYIVAAGKNGATTVASTMIIAAMAGIEVFVTGGIGGVHRGAEETFDISADLMELAKTKVAVVCAGAKSILDLGLTLEVLETHGVPVIGYQTEDFPAFYSRKSGFTVDYSVETTEELARLLKVKWEMKLDGGVVVANPIPEAYAMEEKTINGAIEKAVSEAKIKGIAGKEITPFLLDTIKEITEGKSLEANIQLVYNNAKIGADLAVDYGRLK</sequence>
<dbReference type="InterPro" id="IPR007342">
    <property type="entry name" value="PsuG"/>
</dbReference>
<feature type="active site" description="Nucleophile" evidence="6">
    <location>
        <position position="162"/>
    </location>
</feature>
<dbReference type="SUPFAM" id="SSF110581">
    <property type="entry name" value="Indigoidine synthase A-like"/>
    <property type="match status" value="1"/>
</dbReference>
<comment type="cofactor">
    <cofactor evidence="6">
        <name>Mn(2+)</name>
        <dbReference type="ChEBI" id="CHEBI:29035"/>
    </cofactor>
    <text evidence="6">Binds 1 Mn(2+) ion per subunit.</text>
</comment>
<dbReference type="InterPro" id="IPR022830">
    <property type="entry name" value="Indigdn_synthA-like"/>
</dbReference>
<dbReference type="GO" id="GO:0004730">
    <property type="term" value="F:pseudouridylate synthase activity"/>
    <property type="evidence" value="ECO:0007669"/>
    <property type="project" value="UniProtKB-UniRule"/>
</dbReference>
<organism evidence="7 8">
    <name type="scientific">Natronincola peptidivorans</name>
    <dbReference type="NCBI Taxonomy" id="426128"/>
    <lineage>
        <taxon>Bacteria</taxon>
        <taxon>Bacillati</taxon>
        <taxon>Bacillota</taxon>
        <taxon>Clostridia</taxon>
        <taxon>Peptostreptococcales</taxon>
        <taxon>Natronincolaceae</taxon>
        <taxon>Natronincola</taxon>
    </lineage>
</organism>
<keyword evidence="5 6" id="KW-0326">Glycosidase</keyword>
<dbReference type="EC" id="4.2.1.70" evidence="6"/>
<evidence type="ECO:0000256" key="6">
    <source>
        <dbReference type="HAMAP-Rule" id="MF_01876"/>
    </source>
</evidence>
<protein>
    <recommendedName>
        <fullName evidence="6">Pseudouridine-5'-phosphate glycosidase</fullName>
        <shortName evidence="6">PsiMP glycosidase</shortName>
        <ecNumber evidence="6">4.2.1.70</ecNumber>
    </recommendedName>
</protein>
<feature type="active site" description="Proton donor" evidence="6">
    <location>
        <position position="28"/>
    </location>
</feature>
<dbReference type="Proteomes" id="UP000199568">
    <property type="component" value="Unassembled WGS sequence"/>
</dbReference>
<comment type="function">
    <text evidence="6">Catalyzes the reversible cleavage of pseudouridine 5'-phosphate (PsiMP) to ribose 5-phosphate and uracil. Functions biologically in the cleavage direction, as part of a pseudouridine degradation pathway.</text>
</comment>
<keyword evidence="4 6" id="KW-0456">Lyase</keyword>
<reference evidence="7 8" key="1">
    <citation type="submission" date="2016-10" db="EMBL/GenBank/DDBJ databases">
        <authorList>
            <person name="de Groot N.N."/>
        </authorList>
    </citation>
    <scope>NUCLEOTIDE SEQUENCE [LARGE SCALE GENOMIC DNA]</scope>
    <source>
        <strain evidence="7 8">DSM 18979</strain>
    </source>
</reference>
<keyword evidence="1 6" id="KW-0479">Metal-binding</keyword>
<dbReference type="GO" id="GO:0005737">
    <property type="term" value="C:cytoplasm"/>
    <property type="evidence" value="ECO:0007669"/>
    <property type="project" value="TreeGrafter"/>
</dbReference>
<dbReference type="PANTHER" id="PTHR42909">
    <property type="entry name" value="ZGC:136858"/>
    <property type="match status" value="1"/>
</dbReference>
<gene>
    <name evidence="6" type="primary">psuG</name>
    <name evidence="7" type="ORF">SAMN05660297_00798</name>
</gene>
<dbReference type="HAMAP" id="MF_01876">
    <property type="entry name" value="PsiMP_glycosidase"/>
    <property type="match status" value="1"/>
</dbReference>
<dbReference type="PANTHER" id="PTHR42909:SF1">
    <property type="entry name" value="CARBOHYDRATE KINASE PFKB DOMAIN-CONTAINING PROTEIN"/>
    <property type="match status" value="1"/>
</dbReference>
<evidence type="ECO:0000256" key="5">
    <source>
        <dbReference type="ARBA" id="ARBA00023295"/>
    </source>
</evidence>
<dbReference type="STRING" id="426128.SAMN05660297_00798"/>
<dbReference type="OrthoDB" id="9805870at2"/>
<name>A0A1H9ZZG9_9FIRM</name>
<feature type="binding site" evidence="6">
    <location>
        <begin position="143"/>
        <end position="145"/>
    </location>
    <ligand>
        <name>substrate</name>
    </ligand>
</feature>
<keyword evidence="3 6" id="KW-0464">Manganese</keyword>
<dbReference type="GO" id="GO:0046113">
    <property type="term" value="P:nucleobase catabolic process"/>
    <property type="evidence" value="ECO:0007669"/>
    <property type="project" value="UniProtKB-UniRule"/>
</dbReference>
<comment type="similarity">
    <text evidence="6">Belongs to the pseudouridine-5'-phosphate glycosidase family.</text>
</comment>
<evidence type="ECO:0000313" key="8">
    <source>
        <dbReference type="Proteomes" id="UP000199568"/>
    </source>
</evidence>
<feature type="binding site" evidence="6">
    <location>
        <position position="141"/>
    </location>
    <ligand>
        <name>Mn(2+)</name>
        <dbReference type="ChEBI" id="CHEBI:29035"/>
    </ligand>
</feature>
<keyword evidence="2 6" id="KW-0378">Hydrolase</keyword>
<dbReference type="Gene3D" id="3.40.1790.10">
    <property type="entry name" value="Indigoidine synthase domain"/>
    <property type="match status" value="1"/>
</dbReference>
<proteinExistence type="inferred from homology"/>
<evidence type="ECO:0000256" key="1">
    <source>
        <dbReference type="ARBA" id="ARBA00022723"/>
    </source>
</evidence>
<comment type="catalytic activity">
    <reaction evidence="6">
        <text>D-ribose 5-phosphate + uracil = psi-UMP + H2O</text>
        <dbReference type="Rhea" id="RHEA:18337"/>
        <dbReference type="ChEBI" id="CHEBI:15377"/>
        <dbReference type="ChEBI" id="CHEBI:17568"/>
        <dbReference type="ChEBI" id="CHEBI:58380"/>
        <dbReference type="ChEBI" id="CHEBI:78346"/>
        <dbReference type="EC" id="4.2.1.70"/>
    </reaction>
</comment>
<dbReference type="GO" id="GO:0046872">
    <property type="term" value="F:metal ion binding"/>
    <property type="evidence" value="ECO:0007669"/>
    <property type="project" value="UniProtKB-KW"/>
</dbReference>
<evidence type="ECO:0000256" key="3">
    <source>
        <dbReference type="ARBA" id="ARBA00023211"/>
    </source>
</evidence>